<reference evidence="2 3" key="1">
    <citation type="submission" date="2024-05" db="EMBL/GenBank/DDBJ databases">
        <title>Haplotype-resolved chromosome-level genome assembly of Huyou (Citrus changshanensis).</title>
        <authorList>
            <person name="Miao C."/>
            <person name="Chen W."/>
            <person name="Wu Y."/>
            <person name="Wang L."/>
            <person name="Zhao S."/>
            <person name="Grierson D."/>
            <person name="Xu C."/>
            <person name="Chen K."/>
        </authorList>
    </citation>
    <scope>NUCLEOTIDE SEQUENCE [LARGE SCALE GENOMIC DNA]</scope>
    <source>
        <strain evidence="2">01-14</strain>
        <tissue evidence="2">Leaf</tissue>
    </source>
</reference>
<keyword evidence="1" id="KW-0472">Membrane</keyword>
<dbReference type="AlphaFoldDB" id="A0AAP0M9W5"/>
<evidence type="ECO:0000313" key="3">
    <source>
        <dbReference type="Proteomes" id="UP001428341"/>
    </source>
</evidence>
<keyword evidence="1" id="KW-1133">Transmembrane helix</keyword>
<keyword evidence="1" id="KW-0812">Transmembrane</keyword>
<dbReference type="Proteomes" id="UP001428341">
    <property type="component" value="Unassembled WGS sequence"/>
</dbReference>
<protein>
    <submittedName>
        <fullName evidence="2">Uncharacterized protein</fullName>
    </submittedName>
</protein>
<organism evidence="2 3">
    <name type="scientific">Citrus x changshan-huyou</name>
    <dbReference type="NCBI Taxonomy" id="2935761"/>
    <lineage>
        <taxon>Eukaryota</taxon>
        <taxon>Viridiplantae</taxon>
        <taxon>Streptophyta</taxon>
        <taxon>Embryophyta</taxon>
        <taxon>Tracheophyta</taxon>
        <taxon>Spermatophyta</taxon>
        <taxon>Magnoliopsida</taxon>
        <taxon>eudicotyledons</taxon>
        <taxon>Gunneridae</taxon>
        <taxon>Pentapetalae</taxon>
        <taxon>rosids</taxon>
        <taxon>malvids</taxon>
        <taxon>Sapindales</taxon>
        <taxon>Rutaceae</taxon>
        <taxon>Aurantioideae</taxon>
        <taxon>Citrus</taxon>
    </lineage>
</organism>
<comment type="caution">
    <text evidence="2">The sequence shown here is derived from an EMBL/GenBank/DDBJ whole genome shotgun (WGS) entry which is preliminary data.</text>
</comment>
<sequence length="77" mass="8959">MPHAHLLLQCLQRQLLRSCHQPGRPLLLQIIVAAALKMMTLVFGYLKPIRSWVRICGKNPVRDFKRMGEVLVLERQK</sequence>
<name>A0AAP0M9W5_9ROSI</name>
<accession>A0AAP0M9W5</accession>
<keyword evidence="3" id="KW-1185">Reference proteome</keyword>
<dbReference type="EMBL" id="JBCGBO010000005">
    <property type="protein sequence ID" value="KAK9200702.1"/>
    <property type="molecule type" value="Genomic_DNA"/>
</dbReference>
<feature type="transmembrane region" description="Helical" evidence="1">
    <location>
        <begin position="26"/>
        <end position="46"/>
    </location>
</feature>
<evidence type="ECO:0000313" key="2">
    <source>
        <dbReference type="EMBL" id="KAK9200702.1"/>
    </source>
</evidence>
<evidence type="ECO:0000256" key="1">
    <source>
        <dbReference type="SAM" id="Phobius"/>
    </source>
</evidence>
<proteinExistence type="predicted"/>
<gene>
    <name evidence="2" type="ORF">WN944_015900</name>
</gene>